<organism evidence="3 4">
    <name type="scientific">Marinobacterium aestuariivivens</name>
    <dbReference type="NCBI Taxonomy" id="1698799"/>
    <lineage>
        <taxon>Bacteria</taxon>
        <taxon>Pseudomonadati</taxon>
        <taxon>Pseudomonadota</taxon>
        <taxon>Gammaproteobacteria</taxon>
        <taxon>Oceanospirillales</taxon>
        <taxon>Oceanospirillaceae</taxon>
        <taxon>Marinobacterium</taxon>
    </lineage>
</organism>
<accession>A0ABW1ZWE6</accession>
<dbReference type="InterPro" id="IPR011836">
    <property type="entry name" value="YhdP"/>
</dbReference>
<keyword evidence="4" id="KW-1185">Reference proteome</keyword>
<evidence type="ECO:0000259" key="2">
    <source>
        <dbReference type="Pfam" id="PF13116"/>
    </source>
</evidence>
<feature type="region of interest" description="Disordered" evidence="1">
    <location>
        <begin position="65"/>
        <end position="86"/>
    </location>
</feature>
<evidence type="ECO:0000313" key="4">
    <source>
        <dbReference type="Proteomes" id="UP001596422"/>
    </source>
</evidence>
<dbReference type="PANTHER" id="PTHR38690:SF1">
    <property type="entry name" value="PROTEASE"/>
    <property type="match status" value="1"/>
</dbReference>
<protein>
    <submittedName>
        <fullName evidence="3">AsmA-like C-terminal region-containing protein</fullName>
    </submittedName>
</protein>
<dbReference type="Pfam" id="PF13116">
    <property type="entry name" value="YhdP"/>
    <property type="match status" value="1"/>
</dbReference>
<evidence type="ECO:0000313" key="3">
    <source>
        <dbReference type="EMBL" id="MFC6669499.1"/>
    </source>
</evidence>
<dbReference type="EMBL" id="JBHSWE010000001">
    <property type="protein sequence ID" value="MFC6669499.1"/>
    <property type="molecule type" value="Genomic_DNA"/>
</dbReference>
<sequence>MRELDLEIGALNVGGNRFEQLRVQLAPSPWRLAVSNPQLDGRLEWPAGSGQPYRLLLERLQLPRPEGSGKAEAAPPQDDPEPIDIGSLPPVDIRIASLRLGDEAFGSWQLGLRPAGSRMRFEGLEGRVGGLSIRGEGVWQEQPASTELTLRLQGDDLGDLLSAWGNGRVLESERAEGYLQLAWPQRPWNFALARSRGELQFALEDGRIIDSGSASNVLRLFGILNLNSLARRLKLDFSDLLQSGLAFDRLSGRYGLERGWRAPLSRCGSRAFGQYDHDRAAGCRR</sequence>
<dbReference type="PANTHER" id="PTHR38690">
    <property type="entry name" value="PROTEASE-RELATED"/>
    <property type="match status" value="1"/>
</dbReference>
<dbReference type="InterPro" id="IPR025263">
    <property type="entry name" value="YhdP_central"/>
</dbReference>
<dbReference type="Proteomes" id="UP001596422">
    <property type="component" value="Unassembled WGS sequence"/>
</dbReference>
<name>A0ABW1ZWE6_9GAMM</name>
<feature type="domain" description="YhdP central" evidence="2">
    <location>
        <begin position="3"/>
        <end position="259"/>
    </location>
</feature>
<gene>
    <name evidence="3" type="ORF">ACFQDL_04850</name>
</gene>
<comment type="caution">
    <text evidence="3">The sequence shown here is derived from an EMBL/GenBank/DDBJ whole genome shotgun (WGS) entry which is preliminary data.</text>
</comment>
<reference evidence="4" key="1">
    <citation type="journal article" date="2019" name="Int. J. Syst. Evol. Microbiol.">
        <title>The Global Catalogue of Microorganisms (GCM) 10K type strain sequencing project: providing services to taxonomists for standard genome sequencing and annotation.</title>
        <authorList>
            <consortium name="The Broad Institute Genomics Platform"/>
            <consortium name="The Broad Institute Genome Sequencing Center for Infectious Disease"/>
            <person name="Wu L."/>
            <person name="Ma J."/>
        </authorList>
    </citation>
    <scope>NUCLEOTIDE SEQUENCE [LARGE SCALE GENOMIC DNA]</scope>
    <source>
        <strain evidence="4">NBRC 111756</strain>
    </source>
</reference>
<evidence type="ECO:0000256" key="1">
    <source>
        <dbReference type="SAM" id="MobiDB-lite"/>
    </source>
</evidence>
<dbReference type="RefSeq" id="WP_379908055.1">
    <property type="nucleotide sequence ID" value="NZ_JBHSWE010000001.1"/>
</dbReference>
<proteinExistence type="predicted"/>
<feature type="compositionally biased region" description="Low complexity" evidence="1">
    <location>
        <begin position="65"/>
        <end position="76"/>
    </location>
</feature>